<organism evidence="2 3">
    <name type="scientific">Folsomia candida</name>
    <name type="common">Springtail</name>
    <dbReference type="NCBI Taxonomy" id="158441"/>
    <lineage>
        <taxon>Eukaryota</taxon>
        <taxon>Metazoa</taxon>
        <taxon>Ecdysozoa</taxon>
        <taxon>Arthropoda</taxon>
        <taxon>Hexapoda</taxon>
        <taxon>Collembola</taxon>
        <taxon>Entomobryomorpha</taxon>
        <taxon>Isotomoidea</taxon>
        <taxon>Isotomidae</taxon>
        <taxon>Proisotominae</taxon>
        <taxon>Folsomia</taxon>
    </lineage>
</organism>
<comment type="caution">
    <text evidence="2">The sequence shown here is derived from an EMBL/GenBank/DDBJ whole genome shotgun (WGS) entry which is preliminary data.</text>
</comment>
<evidence type="ECO:0000313" key="3">
    <source>
        <dbReference type="Proteomes" id="UP000198287"/>
    </source>
</evidence>
<evidence type="ECO:0000313" key="2">
    <source>
        <dbReference type="EMBL" id="OXA45980.1"/>
    </source>
</evidence>
<accession>A0A226DLH8</accession>
<keyword evidence="1" id="KW-0732">Signal</keyword>
<sequence>MARNFICFVLSFLISSIFHKAFALNFNHNPNCLLISALVQKVKESNPTAQDLGFQYDNHLSFAHKSGLAVKNLYSNTSRGFPLWKTCCIEIVMFYDGGYFNVLEFDTWGYHNNAVVYIVFSPNGLGITKLGGYCDIAATFLGVSLHSRNTLTWFGLLCMVAMIVMSSTYDAIITTDITKPVEKYAIKNIRELLTEFGYKLYTREDKKYSTRWQLSIRKDLPNFDNYIWVGEIPAKQIIFSEFSAAAIFADNLAFQPSSKIVPEVLYFLKRKYSNVTCNIVKEIFYKRNVIWTLDIQVRRNCSKSPGTRPREYWSVGKSFRSFSTLLVVRWVCNSRLLVGNDILQE</sequence>
<dbReference type="EMBL" id="LNIX01000016">
    <property type="protein sequence ID" value="OXA45980.1"/>
    <property type="molecule type" value="Genomic_DNA"/>
</dbReference>
<reference evidence="2 3" key="1">
    <citation type="submission" date="2015-12" db="EMBL/GenBank/DDBJ databases">
        <title>The genome of Folsomia candida.</title>
        <authorList>
            <person name="Faddeeva A."/>
            <person name="Derks M.F."/>
            <person name="Anvar Y."/>
            <person name="Smit S."/>
            <person name="Van Straalen N."/>
            <person name="Roelofs D."/>
        </authorList>
    </citation>
    <scope>NUCLEOTIDE SEQUENCE [LARGE SCALE GENOMIC DNA]</scope>
    <source>
        <strain evidence="2 3">VU population</strain>
        <tissue evidence="2">Whole body</tissue>
    </source>
</reference>
<keyword evidence="3" id="KW-1185">Reference proteome</keyword>
<evidence type="ECO:0000256" key="1">
    <source>
        <dbReference type="SAM" id="SignalP"/>
    </source>
</evidence>
<dbReference type="AlphaFoldDB" id="A0A226DLH8"/>
<gene>
    <name evidence="2" type="ORF">Fcan01_19073</name>
</gene>
<dbReference type="Proteomes" id="UP000198287">
    <property type="component" value="Unassembled WGS sequence"/>
</dbReference>
<feature type="signal peptide" evidence="1">
    <location>
        <begin position="1"/>
        <end position="23"/>
    </location>
</feature>
<proteinExistence type="predicted"/>
<feature type="chain" id="PRO_5012104205" evidence="1">
    <location>
        <begin position="24"/>
        <end position="345"/>
    </location>
</feature>
<name>A0A226DLH8_FOLCA</name>
<protein>
    <submittedName>
        <fullName evidence="2">Uncharacterized protein</fullName>
    </submittedName>
</protein>